<dbReference type="RefSeq" id="XP_037156748.1">
    <property type="nucleotide sequence ID" value="XM_037298113.1"/>
</dbReference>
<proteinExistence type="predicted"/>
<reference evidence="3 4" key="1">
    <citation type="journal article" date="2020" name="Genomics">
        <title>Complete, high-quality genomes from long-read metagenomic sequencing of two wolf lichen thalli reveals enigmatic genome architecture.</title>
        <authorList>
            <person name="McKenzie S.K."/>
            <person name="Walston R.F."/>
            <person name="Allen J.L."/>
        </authorList>
    </citation>
    <scope>NUCLEOTIDE SEQUENCE [LARGE SCALE GENOMIC DNA]</scope>
    <source>
        <strain evidence="3">WasteWater1</strain>
    </source>
</reference>
<feature type="compositionally biased region" description="Basic and acidic residues" evidence="1">
    <location>
        <begin position="258"/>
        <end position="282"/>
    </location>
</feature>
<name>A0A8H6FIF3_9LECA</name>
<keyword evidence="4" id="KW-1185">Reference proteome</keyword>
<comment type="caution">
    <text evidence="3">The sequence shown here is derived from an EMBL/GenBank/DDBJ whole genome shotgun (WGS) entry which is preliminary data.</text>
</comment>
<dbReference type="GeneID" id="59335620"/>
<dbReference type="Proteomes" id="UP000593566">
    <property type="component" value="Unassembled WGS sequence"/>
</dbReference>
<feature type="region of interest" description="Disordered" evidence="1">
    <location>
        <begin position="254"/>
        <end position="311"/>
    </location>
</feature>
<accession>A0A8H6FIF3</accession>
<evidence type="ECO:0000313" key="4">
    <source>
        <dbReference type="Proteomes" id="UP000593566"/>
    </source>
</evidence>
<feature type="compositionally biased region" description="Basic and acidic residues" evidence="1">
    <location>
        <begin position="299"/>
        <end position="311"/>
    </location>
</feature>
<organism evidence="3 4">
    <name type="scientific">Letharia lupina</name>
    <dbReference type="NCBI Taxonomy" id="560253"/>
    <lineage>
        <taxon>Eukaryota</taxon>
        <taxon>Fungi</taxon>
        <taxon>Dikarya</taxon>
        <taxon>Ascomycota</taxon>
        <taxon>Pezizomycotina</taxon>
        <taxon>Lecanoromycetes</taxon>
        <taxon>OSLEUM clade</taxon>
        <taxon>Lecanoromycetidae</taxon>
        <taxon>Lecanorales</taxon>
        <taxon>Lecanorineae</taxon>
        <taxon>Parmeliaceae</taxon>
        <taxon>Letharia</taxon>
    </lineage>
</organism>
<protein>
    <submittedName>
        <fullName evidence="3">Uncharacterized protein</fullName>
    </submittedName>
</protein>
<feature type="transmembrane region" description="Helical" evidence="2">
    <location>
        <begin position="12"/>
        <end position="30"/>
    </location>
</feature>
<gene>
    <name evidence="3" type="ORF">HO133_007220</name>
</gene>
<dbReference type="EMBL" id="JACCJB010000003">
    <property type="protein sequence ID" value="KAF6229106.1"/>
    <property type="molecule type" value="Genomic_DNA"/>
</dbReference>
<keyword evidence="2" id="KW-1133">Transmembrane helix</keyword>
<feature type="transmembrane region" description="Helical" evidence="2">
    <location>
        <begin position="36"/>
        <end position="56"/>
    </location>
</feature>
<keyword evidence="2" id="KW-0812">Transmembrane</keyword>
<feature type="compositionally biased region" description="Polar residues" evidence="1">
    <location>
        <begin position="283"/>
        <end position="293"/>
    </location>
</feature>
<dbReference type="AlphaFoldDB" id="A0A8H6FIF3"/>
<evidence type="ECO:0000313" key="3">
    <source>
        <dbReference type="EMBL" id="KAF6229106.1"/>
    </source>
</evidence>
<evidence type="ECO:0000256" key="1">
    <source>
        <dbReference type="SAM" id="MobiDB-lite"/>
    </source>
</evidence>
<keyword evidence="2" id="KW-0472">Membrane</keyword>
<sequence>MSQFIHDGLIRLVIDSLILIGVASILGSVFNLRTFFAVYVLGGFLAATADCAWAQITKPCRNFSRAQCDEASTSASLINDASAEIARLSASSRVYTIRGFGKLLINSEDFEELKRQCKVVETYCPQVKDWDRWSKQIWAASGSLVCLLSVATLIRPRTIIIFIGRQGKRPVIQAKCGHFCLQSLHAVCDHFSLESPGLFGGHIGVLASGLKALDALNKHARRLSVDWPFAMAVFAICAMGDVIVYAHRTTKTGAQDSKAARVPDQRADETGKPLTGETKENTANDIETQEGTSANRRAAGNDDRASENDRE</sequence>
<evidence type="ECO:0000256" key="2">
    <source>
        <dbReference type="SAM" id="Phobius"/>
    </source>
</evidence>